<proteinExistence type="predicted"/>
<keyword evidence="1" id="KW-1133">Transmembrane helix</keyword>
<sequence>MILIVDDYLFLIGGFIGVVWGIAHLVPTGAIIKMFGPISGENKRILAMSWIAEGVALIFIGAVVSLTVAIAGTENDATRIVTWSAAAAMFALAGVNIFTGFRTSIFPIKACVFVDGAAGLLFFIGSIINS</sequence>
<organism evidence="2 3">
    <name type="scientific">Dehalogenimonas formicexedens</name>
    <dbReference type="NCBI Taxonomy" id="1839801"/>
    <lineage>
        <taxon>Bacteria</taxon>
        <taxon>Bacillati</taxon>
        <taxon>Chloroflexota</taxon>
        <taxon>Dehalococcoidia</taxon>
        <taxon>Dehalococcoidales</taxon>
        <taxon>Dehalococcoidaceae</taxon>
        <taxon>Dehalogenimonas</taxon>
    </lineage>
</organism>
<dbReference type="KEGG" id="dfo:Dform_01565"/>
<feature type="transmembrane region" description="Helical" evidence="1">
    <location>
        <begin position="110"/>
        <end position="128"/>
    </location>
</feature>
<name>A0A1P8F8T9_9CHLR</name>
<evidence type="ECO:0000313" key="2">
    <source>
        <dbReference type="EMBL" id="APV44886.1"/>
    </source>
</evidence>
<dbReference type="EMBL" id="CP018258">
    <property type="protein sequence ID" value="APV44886.1"/>
    <property type="molecule type" value="Genomic_DNA"/>
</dbReference>
<reference evidence="3" key="1">
    <citation type="submission" date="2016-11" db="EMBL/GenBank/DDBJ databases">
        <title>Dehalogenimonas formicexedens sp. nov., a chlorinated alkane respiring bacterium isolated from contaminated groundwater.</title>
        <authorList>
            <person name="Key T.A."/>
            <person name="Bowman K.S."/>
            <person name="Lee I."/>
            <person name="Chun J."/>
            <person name="Albuquerque L."/>
            <person name="da Costa M.S."/>
            <person name="Rainey F.A."/>
            <person name="Moe W.M."/>
        </authorList>
    </citation>
    <scope>NUCLEOTIDE SEQUENCE [LARGE SCALE GENOMIC DNA]</scope>
    <source>
        <strain evidence="3">NSZ-14</strain>
    </source>
</reference>
<gene>
    <name evidence="2" type="ORF">Dform_01565</name>
</gene>
<accession>A0A1P8F8T9</accession>
<protein>
    <submittedName>
        <fullName evidence="2">Uncharacterized protein</fullName>
    </submittedName>
</protein>
<dbReference type="AlphaFoldDB" id="A0A1P8F8T9"/>
<feature type="transmembrane region" description="Helical" evidence="1">
    <location>
        <begin position="77"/>
        <end position="98"/>
    </location>
</feature>
<keyword evidence="3" id="KW-1185">Reference proteome</keyword>
<keyword evidence="1" id="KW-0472">Membrane</keyword>
<dbReference type="RefSeq" id="WP_076004498.1">
    <property type="nucleotide sequence ID" value="NZ_CP018258.1"/>
</dbReference>
<dbReference type="STRING" id="1839801.Dform_01565"/>
<evidence type="ECO:0000256" key="1">
    <source>
        <dbReference type="SAM" id="Phobius"/>
    </source>
</evidence>
<feature type="transmembrane region" description="Helical" evidence="1">
    <location>
        <begin position="12"/>
        <end position="35"/>
    </location>
</feature>
<keyword evidence="1" id="KW-0812">Transmembrane</keyword>
<dbReference type="Proteomes" id="UP000185934">
    <property type="component" value="Chromosome"/>
</dbReference>
<feature type="transmembrane region" description="Helical" evidence="1">
    <location>
        <begin position="47"/>
        <end position="71"/>
    </location>
</feature>
<dbReference type="OrthoDB" id="5197610at2"/>
<evidence type="ECO:0000313" key="3">
    <source>
        <dbReference type="Proteomes" id="UP000185934"/>
    </source>
</evidence>